<evidence type="ECO:0000313" key="2">
    <source>
        <dbReference type="EMBL" id="CAK0909843.1"/>
    </source>
</evidence>
<reference evidence="2" key="1">
    <citation type="submission" date="2023-10" db="EMBL/GenBank/DDBJ databases">
        <authorList>
            <person name="Chen Y."/>
            <person name="Shah S."/>
            <person name="Dougan E. K."/>
            <person name="Thang M."/>
            <person name="Chan C."/>
        </authorList>
    </citation>
    <scope>NUCLEOTIDE SEQUENCE [LARGE SCALE GENOMIC DNA]</scope>
</reference>
<dbReference type="EMBL" id="CAUYUJ010022274">
    <property type="protein sequence ID" value="CAK0909843.1"/>
    <property type="molecule type" value="Genomic_DNA"/>
</dbReference>
<sequence length="213" mass="22707">MWRGQATPGMAREHTKMGNLWVLARAVRRRLGAGVQALALRRLGPEVPQQDTLQLLVDGDLLTAVAAESVARGGRAGVQPAQVRREVHAAHRARGAGVEGVVQEPGEAGPAERVAAGHRGRLEQQAHAEGALLGRAAPRLSARALQLQLQAAARRAGTLRLARRQRVLRRPEARAVATPQPALHRLRGPSVLGLRRGQQPAHRPREPGAGLGA</sequence>
<keyword evidence="3" id="KW-1185">Reference proteome</keyword>
<dbReference type="Proteomes" id="UP001189429">
    <property type="component" value="Unassembled WGS sequence"/>
</dbReference>
<evidence type="ECO:0000256" key="1">
    <source>
        <dbReference type="SAM" id="MobiDB-lite"/>
    </source>
</evidence>
<name>A0ABN9YB22_9DINO</name>
<organism evidence="2 3">
    <name type="scientific">Prorocentrum cordatum</name>
    <dbReference type="NCBI Taxonomy" id="2364126"/>
    <lineage>
        <taxon>Eukaryota</taxon>
        <taxon>Sar</taxon>
        <taxon>Alveolata</taxon>
        <taxon>Dinophyceae</taxon>
        <taxon>Prorocentrales</taxon>
        <taxon>Prorocentraceae</taxon>
        <taxon>Prorocentrum</taxon>
    </lineage>
</organism>
<accession>A0ABN9YB22</accession>
<comment type="caution">
    <text evidence="2">The sequence shown here is derived from an EMBL/GenBank/DDBJ whole genome shotgun (WGS) entry which is preliminary data.</text>
</comment>
<proteinExistence type="predicted"/>
<protein>
    <submittedName>
        <fullName evidence="2">Uncharacterized protein</fullName>
    </submittedName>
</protein>
<evidence type="ECO:0000313" key="3">
    <source>
        <dbReference type="Proteomes" id="UP001189429"/>
    </source>
</evidence>
<gene>
    <name evidence="2" type="ORF">PCOR1329_LOCUS84158</name>
</gene>
<feature type="region of interest" description="Disordered" evidence="1">
    <location>
        <begin position="187"/>
        <end position="213"/>
    </location>
</feature>